<feature type="region of interest" description="Disordered" evidence="9">
    <location>
        <begin position="771"/>
        <end position="794"/>
    </location>
</feature>
<keyword evidence="7" id="KW-0862">Zinc</keyword>
<comment type="similarity">
    <text evidence="2">Belongs to the REXO1/REXO3 family.</text>
</comment>
<dbReference type="GO" id="GO:0008270">
    <property type="term" value="F:zinc ion binding"/>
    <property type="evidence" value="ECO:0007669"/>
    <property type="project" value="UniProtKB-KW"/>
</dbReference>
<keyword evidence="12" id="KW-1185">Reference proteome</keyword>
<evidence type="ECO:0000256" key="3">
    <source>
        <dbReference type="ARBA" id="ARBA00022722"/>
    </source>
</evidence>
<dbReference type="GO" id="GO:0005634">
    <property type="term" value="C:nucleus"/>
    <property type="evidence" value="ECO:0007669"/>
    <property type="project" value="UniProtKB-SubCell"/>
</dbReference>
<dbReference type="GO" id="GO:0004527">
    <property type="term" value="F:exonuclease activity"/>
    <property type="evidence" value="ECO:0007669"/>
    <property type="project" value="UniProtKB-KW"/>
</dbReference>
<dbReference type="PROSITE" id="PS50103">
    <property type="entry name" value="ZF_C3H1"/>
    <property type="match status" value="1"/>
</dbReference>
<feature type="region of interest" description="Disordered" evidence="9">
    <location>
        <begin position="90"/>
        <end position="109"/>
    </location>
</feature>
<comment type="caution">
    <text evidence="11">The sequence shown here is derived from an EMBL/GenBank/DDBJ whole genome shotgun (WGS) entry which is preliminary data.</text>
</comment>
<evidence type="ECO:0000256" key="5">
    <source>
        <dbReference type="ARBA" id="ARBA00022839"/>
    </source>
</evidence>
<dbReference type="InterPro" id="IPR013520">
    <property type="entry name" value="Ribonucl_H"/>
</dbReference>
<evidence type="ECO:0000256" key="4">
    <source>
        <dbReference type="ARBA" id="ARBA00022801"/>
    </source>
</evidence>
<feature type="domain" description="C3H1-type" evidence="10">
    <location>
        <begin position="7"/>
        <end position="33"/>
    </location>
</feature>
<feature type="region of interest" description="Disordered" evidence="9">
    <location>
        <begin position="1475"/>
        <end position="1498"/>
    </location>
</feature>
<dbReference type="CDD" id="cd06145">
    <property type="entry name" value="REX1_like"/>
    <property type="match status" value="1"/>
</dbReference>
<dbReference type="SUPFAM" id="SSF53098">
    <property type="entry name" value="Ribonuclease H-like"/>
    <property type="match status" value="1"/>
</dbReference>
<gene>
    <name evidence="11" type="primary">Rexo1</name>
    <name evidence="11" type="ORF">Anas_04742</name>
</gene>
<dbReference type="Proteomes" id="UP000326759">
    <property type="component" value="Unassembled WGS sequence"/>
</dbReference>
<dbReference type="InterPro" id="IPR034922">
    <property type="entry name" value="REX1-like_exo"/>
</dbReference>
<feature type="coiled-coil region" evidence="8">
    <location>
        <begin position="1249"/>
        <end position="1276"/>
    </location>
</feature>
<keyword evidence="8" id="KW-0175">Coiled coil</keyword>
<dbReference type="InterPro" id="IPR031736">
    <property type="entry name" value="REXO1-like_dom"/>
</dbReference>
<feature type="compositionally biased region" description="Basic residues" evidence="9">
    <location>
        <begin position="580"/>
        <end position="617"/>
    </location>
</feature>
<evidence type="ECO:0000256" key="8">
    <source>
        <dbReference type="SAM" id="Coils"/>
    </source>
</evidence>
<feature type="region of interest" description="Disordered" evidence="9">
    <location>
        <begin position="1277"/>
        <end position="1315"/>
    </location>
</feature>
<feature type="compositionally biased region" description="Basic and acidic residues" evidence="9">
    <location>
        <begin position="941"/>
        <end position="1003"/>
    </location>
</feature>
<dbReference type="PANTHER" id="PTHR12801">
    <property type="entry name" value="RNA EXONUCLEASE REXO1 / RECO3 FAMILY MEMBER-RELATED"/>
    <property type="match status" value="1"/>
</dbReference>
<dbReference type="InterPro" id="IPR047021">
    <property type="entry name" value="REXO1/3/4-like"/>
</dbReference>
<feature type="compositionally biased region" description="Basic and acidic residues" evidence="9">
    <location>
        <begin position="671"/>
        <end position="686"/>
    </location>
</feature>
<feature type="compositionally biased region" description="Basic and acidic residues" evidence="9">
    <location>
        <begin position="1054"/>
        <end position="1095"/>
    </location>
</feature>
<keyword evidence="6" id="KW-0539">Nucleus</keyword>
<comment type="subcellular location">
    <subcellularLocation>
        <location evidence="1">Nucleus</location>
    </subcellularLocation>
</comment>
<feature type="compositionally biased region" description="Low complexity" evidence="9">
    <location>
        <begin position="872"/>
        <end position="885"/>
    </location>
</feature>
<feature type="compositionally biased region" description="Basic and acidic residues" evidence="9">
    <location>
        <begin position="630"/>
        <end position="647"/>
    </location>
</feature>
<evidence type="ECO:0000313" key="11">
    <source>
        <dbReference type="EMBL" id="KAB7508174.1"/>
    </source>
</evidence>
<feature type="region of interest" description="Disordered" evidence="9">
    <location>
        <begin position="263"/>
        <end position="296"/>
    </location>
</feature>
<feature type="region of interest" description="Disordered" evidence="9">
    <location>
        <begin position="904"/>
        <end position="1164"/>
    </location>
</feature>
<feature type="compositionally biased region" description="Acidic residues" evidence="9">
    <location>
        <begin position="225"/>
        <end position="239"/>
    </location>
</feature>
<dbReference type="SMART" id="SM00479">
    <property type="entry name" value="EXOIII"/>
    <property type="match status" value="1"/>
</dbReference>
<sequence length="1784" mass="199790">MFPSQGYFCTINCPDFVNGKCNRVYCHFSHNEKLQKYKQNKFHSSTSSGLICDNFALEKLPPGKFDEIQKNESSQIFRSSTDILKNKIQNASAQSGNTSEASTSNTSEKATSEILTHMIGEAVKKVLCENSTLNSISLDPNSFIKSLDANIVTKAAQEISAVHLQKAPEKKQPKLYLPPPGTPSYKPTPISELNNKYNKQKDPKLNFEVVEEYTPTPISCKDKDENEEVTDFSSDEDNDVNAKSDFDMLEEVLVEKLSSDPARNKAIQKRKKALRKLSSHISSKPSTSNSKNVQEKSHIESFIPQAVFSDSLSNSDSVFDPPSPIFTSSADTSVSYSLEQNSIKSTIDSPVSTDVSHLSEIKDSKFSTNKVDKASISSTHNLLPQIAELARPNVKSWTPVAKVDSIFSVEKMLEQLDRVESMDKNPLQKHNVNLSLLDTKTTQNATETQGTLNLKEKESNLDNLSESNEFNISSKADELNHESINTKNSTRDTDNSLKDKRENSTDERTKISSEVNFQERHSRKRSFNSDSSSDKCKRKRSSSSSRKKKRHKRRYSSMDDSSESEDYSDNRRDSSEDRHSRKRKKHRKHKGRKAKDYKKRNKRDRSRSRKKRRSREKKHFDSSESQETSDSDHIKHPESKNSSEDKNSPLLAPHQIKQEKIEVDLSIVKVENAKDIVSRKDKELKKNITPKPLENRETDKLSAPSEVKTVVQDKPNSESIPKSVQLVKENVLKNSTGNDKKIINSQSQKSDAKNSLTKENITKSSEYKNLNSKTVQSSNSSKQIKGNPNSVNVQTENSLIQKSGAAISSRNKLENYTSSLLAKVSDSALDVLRPRTNSSESSSSTSVKQDISNSSLSSSEINQKDSKHTQDITSNNKNSSDIISSPKSKCLKEFSIFEGLKEISDSKCPPKLSSNNKSSKKPEGKNVSEKNSRGRTSQSGHESETKRSKNKEKEMNKSKEKEKEMNKIKEKERIKSKEKERSKSTEKGKERSKSREKERERYKRSSSTKGSSSHSSQKEKDNNKERHHSRESSSKSTKDKDSKGNKSSSHSSSRYKESSSHSRSKDSKDFKRSGSNKYEKDSSSQLKEKKVVEKKQKSHLSPSDASPTGTDSPIPDLSALDEIPKEDWDQLLSSSNEKIDNSDSDEGIDISQNYPVDEDLLEDEEEDINDPRVLEECMKVFSEYDPSENLASTVPKKVVKIFFEPSKDENVTEDIVVPTKRNRVAYSGAAGNLIAKPKPLVKPHRKTPAEIMLERYKKLKEEEVQLQKKLEIQRKELAKHGRFPPSGLAISSSSVSSTSDPSPSSQTAVSSTSGKKRIAIAPKNVSALLKSKELLKTMPTNSSNKILVSTTSATAKSTPAMSHAKGAKRIAHTPNLETIERPVISTEDGTKVPQNIRQRYLNCFIDETLKFCDGDSHAYNVALAEESICHKRATTRMVYLNLAVNILKKLRACQISEAAQELLLNDPKYKDTRESKIVSQPVVSSSSQSSSSSVSKKKFIHPVNPNHRTVSHYSVMASGGQKGTWSIQKSKKSLPENINDYLTDTVIGVQYYIKLINGAYQLSAPLVYTTGEELTSLRGIGGLESKYSCCHGDSQSEGCCLGTTHVSENFSPDSLTSYVRTIPKCPNSDGDYGVYALDCEMCYTTAGSELTRVTVVDTNCKSVYETLVKPENPIIDYNTRYKSKHSRDCARVKLRIFEPNFVPHSLGMFIFFSLQIIHDTVVDTSVVFPHKLGAPFKRALRNLASEYLSKIIQNDEGGHDSAEDANTCMELMKWKVKEDLKGQF</sequence>
<feature type="compositionally biased region" description="Low complexity" evidence="9">
    <location>
        <begin position="95"/>
        <end position="109"/>
    </location>
</feature>
<feature type="compositionally biased region" description="Basic and acidic residues" evidence="9">
    <location>
        <begin position="568"/>
        <end position="579"/>
    </location>
</feature>
<dbReference type="InterPro" id="IPR036397">
    <property type="entry name" value="RNaseH_sf"/>
</dbReference>
<organism evidence="11 12">
    <name type="scientific">Armadillidium nasatum</name>
    <dbReference type="NCBI Taxonomy" id="96803"/>
    <lineage>
        <taxon>Eukaryota</taxon>
        <taxon>Metazoa</taxon>
        <taxon>Ecdysozoa</taxon>
        <taxon>Arthropoda</taxon>
        <taxon>Crustacea</taxon>
        <taxon>Multicrustacea</taxon>
        <taxon>Malacostraca</taxon>
        <taxon>Eumalacostraca</taxon>
        <taxon>Peracarida</taxon>
        <taxon>Isopoda</taxon>
        <taxon>Oniscidea</taxon>
        <taxon>Crinocheta</taxon>
        <taxon>Armadillidiidae</taxon>
        <taxon>Armadillidium</taxon>
    </lineage>
</organism>
<feature type="compositionally biased region" description="Basic and acidic residues" evidence="9">
    <location>
        <begin position="1016"/>
        <end position="1044"/>
    </location>
</feature>
<dbReference type="EMBL" id="SEYY01000030">
    <property type="protein sequence ID" value="KAB7508174.1"/>
    <property type="molecule type" value="Genomic_DNA"/>
</dbReference>
<protein>
    <submittedName>
        <fullName evidence="11">RNA exonuclease 1-like protein</fullName>
    </submittedName>
</protein>
<evidence type="ECO:0000256" key="1">
    <source>
        <dbReference type="ARBA" id="ARBA00004123"/>
    </source>
</evidence>
<evidence type="ECO:0000256" key="6">
    <source>
        <dbReference type="ARBA" id="ARBA00023242"/>
    </source>
</evidence>
<dbReference type="InterPro" id="IPR000571">
    <property type="entry name" value="Znf_CCCH"/>
</dbReference>
<feature type="compositionally biased region" description="Polar residues" evidence="9">
    <location>
        <begin position="1099"/>
        <end position="1111"/>
    </location>
</feature>
<dbReference type="InterPro" id="IPR012337">
    <property type="entry name" value="RNaseH-like_sf"/>
</dbReference>
<evidence type="ECO:0000256" key="2">
    <source>
        <dbReference type="ARBA" id="ARBA00006357"/>
    </source>
</evidence>
<dbReference type="GO" id="GO:0003676">
    <property type="term" value="F:nucleic acid binding"/>
    <property type="evidence" value="ECO:0007669"/>
    <property type="project" value="InterPro"/>
</dbReference>
<feature type="zinc finger region" description="C3H1-type" evidence="7">
    <location>
        <begin position="7"/>
        <end position="33"/>
    </location>
</feature>
<feature type="region of interest" description="Disordered" evidence="9">
    <location>
        <begin position="833"/>
        <end position="885"/>
    </location>
</feature>
<proteinExistence type="inferred from homology"/>
<feature type="compositionally biased region" description="Polar residues" evidence="9">
    <location>
        <begin position="279"/>
        <end position="292"/>
    </location>
</feature>
<keyword evidence="7" id="KW-0863">Zinc-finger</keyword>
<feature type="compositionally biased region" description="Low complexity" evidence="9">
    <location>
        <begin position="1005"/>
        <end position="1015"/>
    </location>
</feature>
<evidence type="ECO:0000256" key="9">
    <source>
        <dbReference type="SAM" id="MobiDB-lite"/>
    </source>
</evidence>
<feature type="compositionally biased region" description="Low complexity" evidence="9">
    <location>
        <begin position="906"/>
        <end position="917"/>
    </location>
</feature>
<feature type="region of interest" description="Disordered" evidence="9">
    <location>
        <begin position="737"/>
        <end position="757"/>
    </location>
</feature>
<evidence type="ECO:0000256" key="7">
    <source>
        <dbReference type="PROSITE-ProRule" id="PRU00723"/>
    </source>
</evidence>
<feature type="compositionally biased region" description="Low complexity" evidence="9">
    <location>
        <begin position="1477"/>
        <end position="1494"/>
    </location>
</feature>
<feature type="region of interest" description="Disordered" evidence="9">
    <location>
        <begin position="472"/>
        <end position="725"/>
    </location>
</feature>
<accession>A0A5N5TPS6</accession>
<feature type="region of interest" description="Disordered" evidence="9">
    <location>
        <begin position="217"/>
        <end position="241"/>
    </location>
</feature>
<evidence type="ECO:0000313" key="12">
    <source>
        <dbReference type="Proteomes" id="UP000326759"/>
    </source>
</evidence>
<feature type="compositionally biased region" description="Low complexity" evidence="9">
    <location>
        <begin position="838"/>
        <end position="859"/>
    </location>
</feature>
<keyword evidence="5 11" id="KW-0269">Exonuclease</keyword>
<reference evidence="11 12" key="1">
    <citation type="journal article" date="2019" name="PLoS Biol.">
        <title>Sex chromosomes control vertical transmission of feminizing Wolbachia symbionts in an isopod.</title>
        <authorList>
            <person name="Becking T."/>
            <person name="Chebbi M.A."/>
            <person name="Giraud I."/>
            <person name="Moumen B."/>
            <person name="Laverre T."/>
            <person name="Caubet Y."/>
            <person name="Peccoud J."/>
            <person name="Gilbert C."/>
            <person name="Cordaux R."/>
        </authorList>
    </citation>
    <scope>NUCLEOTIDE SEQUENCE [LARGE SCALE GENOMIC DNA]</scope>
    <source>
        <strain evidence="11">ANa2</strain>
        <tissue evidence="11">Whole body excluding digestive tract and cuticle</tissue>
    </source>
</reference>
<keyword evidence="4" id="KW-0378">Hydrolase</keyword>
<feature type="compositionally biased region" description="Basic and acidic residues" evidence="9">
    <location>
        <begin position="920"/>
        <end position="932"/>
    </location>
</feature>
<dbReference type="OrthoDB" id="16516at2759"/>
<dbReference type="Gene3D" id="3.30.420.10">
    <property type="entry name" value="Ribonuclease H-like superfamily/Ribonuclease H"/>
    <property type="match status" value="1"/>
</dbReference>
<feature type="compositionally biased region" description="Basic residues" evidence="9">
    <location>
        <begin position="536"/>
        <end position="555"/>
    </location>
</feature>
<dbReference type="Pfam" id="PF15870">
    <property type="entry name" value="EloA-BP1"/>
    <property type="match status" value="1"/>
</dbReference>
<keyword evidence="3" id="KW-0540">Nuclease</keyword>
<keyword evidence="7" id="KW-0479">Metal-binding</keyword>
<feature type="compositionally biased region" description="Basic and acidic residues" evidence="9">
    <location>
        <begin position="489"/>
        <end position="511"/>
    </location>
</feature>
<feature type="compositionally biased region" description="Basic residues" evidence="9">
    <location>
        <begin position="266"/>
        <end position="278"/>
    </location>
</feature>
<feature type="compositionally biased region" description="Low complexity" evidence="9">
    <location>
        <begin position="1284"/>
        <end position="1313"/>
    </location>
</feature>
<evidence type="ECO:0000259" key="10">
    <source>
        <dbReference type="PROSITE" id="PS50103"/>
    </source>
</evidence>
<name>A0A5N5TPS6_9CRUS</name>
<dbReference type="PANTHER" id="PTHR12801:SF115">
    <property type="entry name" value="FI18136P1-RELATED"/>
    <property type="match status" value="1"/>
</dbReference>